<dbReference type="Gene3D" id="1.10.8.430">
    <property type="entry name" value="Helical domain of apoptotic protease-activating factors"/>
    <property type="match status" value="1"/>
</dbReference>
<keyword evidence="13" id="KW-1185">Reference proteome</keyword>
<feature type="region of interest" description="Disordered" evidence="9">
    <location>
        <begin position="326"/>
        <end position="354"/>
    </location>
</feature>
<evidence type="ECO:0000313" key="13">
    <source>
        <dbReference type="Proteomes" id="UP001604277"/>
    </source>
</evidence>
<dbReference type="SUPFAM" id="SSF52540">
    <property type="entry name" value="P-loop containing nucleoside triphosphate hydrolases"/>
    <property type="match status" value="1"/>
</dbReference>
<keyword evidence="6" id="KW-0547">Nucleotide-binding</keyword>
<accession>A0ABD1TSA2</accession>
<dbReference type="InterPro" id="IPR036388">
    <property type="entry name" value="WH-like_DNA-bd_sf"/>
</dbReference>
<dbReference type="AlphaFoldDB" id="A0ABD1TSA2"/>
<protein>
    <submittedName>
        <fullName evidence="12">Late blight resistance protein-like protein R1A-10</fullName>
    </submittedName>
</protein>
<feature type="domain" description="NB-ARC" evidence="10">
    <location>
        <begin position="356"/>
        <end position="506"/>
    </location>
</feature>
<dbReference type="Proteomes" id="UP001604277">
    <property type="component" value="Unassembled WGS sequence"/>
</dbReference>
<gene>
    <name evidence="12" type="ORF">Fot_29579</name>
</gene>
<dbReference type="Gene3D" id="1.10.10.10">
    <property type="entry name" value="Winged helix-like DNA-binding domain superfamily/Winged helix DNA-binding domain"/>
    <property type="match status" value="1"/>
</dbReference>
<sequence length="821" mass="91261">MLNPNRTDNAPDRPPKPPDIPSNLTGHPPSTLPSPHTGLTPPESSLTPQNSLPCAATLGLNPSEAATITSVFEHTGSPPVDAPPPGDQFGGSYVDQSLALADTRPGPTRGSSHNHGPAHGSIPQFPASSSHAPTWVESPPALDGQPDAARPLIPSHSARTTGPAHSGPQAAPAQLPITGVPSSIGLPLNQMIEPSMAPESVPTGPADIINKIVNGQWIMKTAVKNYSTCLLVQSGDLGTGDSVVARGPMDTIYDWIGDVLKEFCGRLSYEAEDIIESHITDRVHEQIASKRSDSFTPFCHNFKEVIEEIDSIKKRVEKVKVKNDVQDLQTRTEPSPDSLKQPASSSGKSSMVGLGDDIKKIKDRLTGGSSNLETLSVVGMGGIGKTTLTRKVFDDRFSVYHFHIRAWVTVSQEYNERELLLELLDSMKKPTDKLREKSFEQLAEYLYNTLKGTRYLIVLDDMWDTKVWDKVKRSFPNDKNGSRIMVTTRLENNVFGKDGCPTKLHQIGKKIVQNCQGLPLAIVVIAGLLSKATKTQHYWTYIGENLSSVIASNDDNHCSKILSLSYKHLPHHLKECFLYIGIFPEDDDISVSKLVKLWVAERLLKPVRSKSLEDVAWEYLLELVDRNLILVHKKNSIGKIKTCRIHDLLRDFCVREAQREKFFHVNNMGLCGISEGTKVRRLSIHSHRKLNDLDNCLQNICLRSVLNFDEKHHPSKKLINSRLLSVCDTIYTRIDEFPVNLRYFACINCMAFPVSLRNLQTLIFRSGTSEISEIWEMRQLRHVNFSRIVQPDPPSAKTEGKNSIIVLDNLQTLRNVQKRSS</sequence>
<evidence type="ECO:0000256" key="4">
    <source>
        <dbReference type="ARBA" id="ARBA00022614"/>
    </source>
</evidence>
<dbReference type="FunFam" id="1.10.10.10:FF:000322">
    <property type="entry name" value="Probable disease resistance protein At1g63360"/>
    <property type="match status" value="1"/>
</dbReference>
<dbReference type="Pfam" id="PF23559">
    <property type="entry name" value="WHD_DRP"/>
    <property type="match status" value="1"/>
</dbReference>
<dbReference type="EMBL" id="JBFOLJ010000008">
    <property type="protein sequence ID" value="KAL2515608.1"/>
    <property type="molecule type" value="Genomic_DNA"/>
</dbReference>
<evidence type="ECO:0000259" key="11">
    <source>
        <dbReference type="Pfam" id="PF23559"/>
    </source>
</evidence>
<reference evidence="13" key="1">
    <citation type="submission" date="2024-07" db="EMBL/GenBank/DDBJ databases">
        <title>Two chromosome-level genome assemblies of Korean endemic species Abeliophyllum distichum and Forsythia ovata (Oleaceae).</title>
        <authorList>
            <person name="Jang H."/>
        </authorList>
    </citation>
    <scope>NUCLEOTIDE SEQUENCE [LARGE SCALE GENOMIC DNA]</scope>
</reference>
<dbReference type="PRINTS" id="PR00364">
    <property type="entry name" value="DISEASERSIST"/>
</dbReference>
<evidence type="ECO:0000256" key="2">
    <source>
        <dbReference type="ARBA" id="ARBA00008894"/>
    </source>
</evidence>
<dbReference type="InterPro" id="IPR027417">
    <property type="entry name" value="P-loop_NTPase"/>
</dbReference>
<feature type="region of interest" description="Disordered" evidence="9">
    <location>
        <begin position="73"/>
        <end position="174"/>
    </location>
</feature>
<dbReference type="InterPro" id="IPR058922">
    <property type="entry name" value="WHD_DRP"/>
</dbReference>
<feature type="compositionally biased region" description="Polar residues" evidence="9">
    <location>
        <begin position="326"/>
        <end position="335"/>
    </location>
</feature>
<dbReference type="Gene3D" id="1.20.5.4130">
    <property type="match status" value="1"/>
</dbReference>
<dbReference type="GO" id="GO:0051607">
    <property type="term" value="P:defense response to virus"/>
    <property type="evidence" value="ECO:0007669"/>
    <property type="project" value="UniProtKB-ARBA"/>
</dbReference>
<evidence type="ECO:0000256" key="6">
    <source>
        <dbReference type="ARBA" id="ARBA00022741"/>
    </source>
</evidence>
<comment type="subcellular location">
    <subcellularLocation>
        <location evidence="1">Cytoplasm</location>
    </subcellularLocation>
</comment>
<feature type="compositionally biased region" description="Polar residues" evidence="9">
    <location>
        <begin position="42"/>
        <end position="52"/>
    </location>
</feature>
<dbReference type="GO" id="GO:0005737">
    <property type="term" value="C:cytoplasm"/>
    <property type="evidence" value="ECO:0007669"/>
    <property type="project" value="UniProtKB-SubCell"/>
</dbReference>
<keyword evidence="8" id="KW-0067">ATP-binding</keyword>
<evidence type="ECO:0000256" key="7">
    <source>
        <dbReference type="ARBA" id="ARBA00022821"/>
    </source>
</evidence>
<feature type="region of interest" description="Disordered" evidence="9">
    <location>
        <begin position="1"/>
        <end position="57"/>
    </location>
</feature>
<organism evidence="12 13">
    <name type="scientific">Forsythia ovata</name>
    <dbReference type="NCBI Taxonomy" id="205694"/>
    <lineage>
        <taxon>Eukaryota</taxon>
        <taxon>Viridiplantae</taxon>
        <taxon>Streptophyta</taxon>
        <taxon>Embryophyta</taxon>
        <taxon>Tracheophyta</taxon>
        <taxon>Spermatophyta</taxon>
        <taxon>Magnoliopsida</taxon>
        <taxon>eudicotyledons</taxon>
        <taxon>Gunneridae</taxon>
        <taxon>Pentapetalae</taxon>
        <taxon>asterids</taxon>
        <taxon>lamiids</taxon>
        <taxon>Lamiales</taxon>
        <taxon>Oleaceae</taxon>
        <taxon>Forsythieae</taxon>
        <taxon>Forsythia</taxon>
    </lineage>
</organism>
<comment type="caution">
    <text evidence="12">The sequence shown here is derived from an EMBL/GenBank/DDBJ whole genome shotgun (WGS) entry which is preliminary data.</text>
</comment>
<comment type="similarity">
    <text evidence="2">Belongs to the disease resistance NB-LRR family.</text>
</comment>
<keyword evidence="3" id="KW-0963">Cytoplasm</keyword>
<evidence type="ECO:0000313" key="12">
    <source>
        <dbReference type="EMBL" id="KAL2515608.1"/>
    </source>
</evidence>
<evidence type="ECO:0000256" key="3">
    <source>
        <dbReference type="ARBA" id="ARBA00022490"/>
    </source>
</evidence>
<dbReference type="GO" id="GO:0005524">
    <property type="term" value="F:ATP binding"/>
    <property type="evidence" value="ECO:0007669"/>
    <property type="project" value="UniProtKB-KW"/>
</dbReference>
<evidence type="ECO:0000259" key="10">
    <source>
        <dbReference type="Pfam" id="PF00931"/>
    </source>
</evidence>
<dbReference type="Pfam" id="PF00931">
    <property type="entry name" value="NB-ARC"/>
    <property type="match status" value="1"/>
</dbReference>
<dbReference type="PANTHER" id="PTHR23155">
    <property type="entry name" value="DISEASE RESISTANCE PROTEIN RP"/>
    <property type="match status" value="1"/>
</dbReference>
<evidence type="ECO:0000256" key="8">
    <source>
        <dbReference type="ARBA" id="ARBA00022840"/>
    </source>
</evidence>
<name>A0ABD1TSA2_9LAMI</name>
<evidence type="ECO:0000256" key="1">
    <source>
        <dbReference type="ARBA" id="ARBA00004496"/>
    </source>
</evidence>
<keyword evidence="5" id="KW-0677">Repeat</keyword>
<dbReference type="InterPro" id="IPR002182">
    <property type="entry name" value="NB-ARC"/>
</dbReference>
<feature type="domain" description="Disease resistance protein winged helix" evidence="11">
    <location>
        <begin position="582"/>
        <end position="652"/>
    </location>
</feature>
<dbReference type="PANTHER" id="PTHR23155:SF1152">
    <property type="entry name" value="AAA+ ATPASE DOMAIN-CONTAINING PROTEIN"/>
    <property type="match status" value="1"/>
</dbReference>
<dbReference type="Gene3D" id="3.40.50.300">
    <property type="entry name" value="P-loop containing nucleotide triphosphate hydrolases"/>
    <property type="match status" value="1"/>
</dbReference>
<proteinExistence type="inferred from homology"/>
<dbReference type="FunFam" id="3.40.50.300:FF:001091">
    <property type="entry name" value="Probable disease resistance protein At1g61300"/>
    <property type="match status" value="1"/>
</dbReference>
<keyword evidence="7" id="KW-0611">Plant defense</keyword>
<evidence type="ECO:0000256" key="5">
    <source>
        <dbReference type="ARBA" id="ARBA00022737"/>
    </source>
</evidence>
<dbReference type="InterPro" id="IPR044974">
    <property type="entry name" value="Disease_R_plants"/>
</dbReference>
<dbReference type="InterPro" id="IPR042197">
    <property type="entry name" value="Apaf_helical"/>
</dbReference>
<evidence type="ECO:0000256" key="9">
    <source>
        <dbReference type="SAM" id="MobiDB-lite"/>
    </source>
</evidence>
<keyword evidence="4" id="KW-0433">Leucine-rich repeat</keyword>